<dbReference type="AlphaFoldDB" id="A0A914Q4Y2"/>
<dbReference type="Proteomes" id="UP000887578">
    <property type="component" value="Unplaced"/>
</dbReference>
<dbReference type="WBParaSite" id="PDA_v2.g2224.t1">
    <property type="protein sequence ID" value="PDA_v2.g2224.t1"/>
    <property type="gene ID" value="PDA_v2.g2224"/>
</dbReference>
<feature type="compositionally biased region" description="Basic and acidic residues" evidence="1">
    <location>
        <begin position="10"/>
        <end position="23"/>
    </location>
</feature>
<reference evidence="3" key="1">
    <citation type="submission" date="2022-11" db="UniProtKB">
        <authorList>
            <consortium name="WormBaseParasite"/>
        </authorList>
    </citation>
    <scope>IDENTIFICATION</scope>
</reference>
<name>A0A914Q4Y2_9BILA</name>
<sequence length="273" mass="31698">MQPVDFFNESFDRGNEAQQRDGMEYNENPESFEQTKFEERKRRRNEIHNALMARDAAKNNSSLEYQNMDEEPIPQKTFKIRDLMTPIKRAIRLPDVMKMDIQKPFIVEPFLFPPVDPFEDPDAPSILDNIPHTIPECLAVRQSYTTKYLRGIQRCLKENVYDYRLNPEFDPMFDQPDPEIPTLAEALLREKEDRMRLFRRDQADKDRERMPPPPIPQTPSTSDESNSPQFPNGQSNSMGNNGSASKGETVNEKKYGCTVEGCPKSYKNLQGLK</sequence>
<feature type="compositionally biased region" description="Basic and acidic residues" evidence="1">
    <location>
        <begin position="200"/>
        <end position="210"/>
    </location>
</feature>
<protein>
    <submittedName>
        <fullName evidence="3">Uncharacterized protein</fullName>
    </submittedName>
</protein>
<evidence type="ECO:0000256" key="1">
    <source>
        <dbReference type="SAM" id="MobiDB-lite"/>
    </source>
</evidence>
<evidence type="ECO:0000313" key="2">
    <source>
        <dbReference type="Proteomes" id="UP000887578"/>
    </source>
</evidence>
<proteinExistence type="predicted"/>
<feature type="region of interest" description="Disordered" evidence="1">
    <location>
        <begin position="1"/>
        <end position="45"/>
    </location>
</feature>
<organism evidence="2 3">
    <name type="scientific">Panagrolaimus davidi</name>
    <dbReference type="NCBI Taxonomy" id="227884"/>
    <lineage>
        <taxon>Eukaryota</taxon>
        <taxon>Metazoa</taxon>
        <taxon>Ecdysozoa</taxon>
        <taxon>Nematoda</taxon>
        <taxon>Chromadorea</taxon>
        <taxon>Rhabditida</taxon>
        <taxon>Tylenchina</taxon>
        <taxon>Panagrolaimomorpha</taxon>
        <taxon>Panagrolaimoidea</taxon>
        <taxon>Panagrolaimidae</taxon>
        <taxon>Panagrolaimus</taxon>
    </lineage>
</organism>
<evidence type="ECO:0000313" key="3">
    <source>
        <dbReference type="WBParaSite" id="PDA_v2.g2224.t1"/>
    </source>
</evidence>
<keyword evidence="2" id="KW-1185">Reference proteome</keyword>
<feature type="compositionally biased region" description="Low complexity" evidence="1">
    <location>
        <begin position="232"/>
        <end position="247"/>
    </location>
</feature>
<accession>A0A914Q4Y2</accession>
<feature type="region of interest" description="Disordered" evidence="1">
    <location>
        <begin position="200"/>
        <end position="273"/>
    </location>
</feature>